<evidence type="ECO:0000313" key="3">
    <source>
        <dbReference type="Proteomes" id="UP001646141"/>
    </source>
</evidence>
<proteinExistence type="predicted"/>
<feature type="domain" description="PucR C-terminal helix-turn-helix" evidence="1">
    <location>
        <begin position="460"/>
        <end position="517"/>
    </location>
</feature>
<dbReference type="PANTHER" id="PTHR33744">
    <property type="entry name" value="CARBOHYDRATE DIACID REGULATOR"/>
    <property type="match status" value="1"/>
</dbReference>
<dbReference type="InterPro" id="IPR025736">
    <property type="entry name" value="PucR_C-HTH_dom"/>
</dbReference>
<dbReference type="EMBL" id="QYAD01000003">
    <property type="protein sequence ID" value="MBL3690322.1"/>
    <property type="molecule type" value="Genomic_DNA"/>
</dbReference>
<sequence>MSMPIGELIRGIGPDAVSVLGPLDSARPVSGAELYDALDESLPEPGLLLLLPSATGLAPADVERLARSAAEGRAAGLALKCKEEDAEAVAQVARSTGLPILRVEERVSWRLFDALLSRLLGEHRYSDNAQGDRGPEPLFALANELAEFFGGSAAIEDLERRIVAYSSVPGQVIDSLRTQGILTRRVPESPFNEDQYRSVLRADHPIGYPQLDDEEPRAAIAVRAGAMPLGTIWVINPTGDPETLSHEQETKLHAAAAVAAAHMLDDLRARNATQLPREDRLRTLLDGTEVTGTELAELGLSEERGAALVIFAPPGEPHPMTLAQLRSIVQRHFALHRPEAVTVVRGDLVYALVTCDPQYGEEPLVAPFLPLVDRLIGEGTRVALPGVTHRSSEIAQLRQLGRRLIEAAARHSDAVPERVLTVPLLRAILTFEQVAEVYAVEPELRIPELDRLFAEQPAFAATLRAWCAALGNVARTARALDVHENTVRHRLHQIDERYELRLGSDDDLLAVWLQLRALHSGEGIPTRPSR</sequence>
<dbReference type="InterPro" id="IPR051448">
    <property type="entry name" value="CdaR-like_regulators"/>
</dbReference>
<organism evidence="2 3">
    <name type="scientific">Leucobacter chromiireducens subsp. chromiireducens</name>
    <dbReference type="NCBI Taxonomy" id="660067"/>
    <lineage>
        <taxon>Bacteria</taxon>
        <taxon>Bacillati</taxon>
        <taxon>Actinomycetota</taxon>
        <taxon>Actinomycetes</taxon>
        <taxon>Micrococcales</taxon>
        <taxon>Microbacteriaceae</taxon>
        <taxon>Leucobacter</taxon>
    </lineage>
</organism>
<dbReference type="Proteomes" id="UP001646141">
    <property type="component" value="Unassembled WGS sequence"/>
</dbReference>
<protein>
    <submittedName>
        <fullName evidence="2">PucR family transcriptional regulator</fullName>
    </submittedName>
</protein>
<evidence type="ECO:0000259" key="1">
    <source>
        <dbReference type="Pfam" id="PF13556"/>
    </source>
</evidence>
<gene>
    <name evidence="2" type="ORF">D3226_10165</name>
</gene>
<name>A0ABS1SQ72_9MICO</name>
<comment type="caution">
    <text evidence="2">The sequence shown here is derived from an EMBL/GenBank/DDBJ whole genome shotgun (WGS) entry which is preliminary data.</text>
</comment>
<evidence type="ECO:0000313" key="2">
    <source>
        <dbReference type="EMBL" id="MBL3690322.1"/>
    </source>
</evidence>
<keyword evidence="3" id="KW-1185">Reference proteome</keyword>
<dbReference type="PANTHER" id="PTHR33744:SF17">
    <property type="entry name" value="CONSERVED PROTEIN"/>
    <property type="match status" value="1"/>
</dbReference>
<reference evidence="2 3" key="1">
    <citation type="submission" date="2018-09" db="EMBL/GenBank/DDBJ databases">
        <title>Comparative genomics of Leucobacter spp.</title>
        <authorList>
            <person name="Reis A.C."/>
            <person name="Kolvenbach B.A."/>
            <person name="Corvini P.F.X."/>
            <person name="Nunes O.C."/>
        </authorList>
    </citation>
    <scope>NUCLEOTIDE SEQUENCE [LARGE SCALE GENOMIC DNA]</scope>
    <source>
        <strain evidence="2 3">L-1</strain>
    </source>
</reference>
<dbReference type="Gene3D" id="1.10.10.2840">
    <property type="entry name" value="PucR C-terminal helix-turn-helix domain"/>
    <property type="match status" value="1"/>
</dbReference>
<dbReference type="Pfam" id="PF13556">
    <property type="entry name" value="HTH_30"/>
    <property type="match status" value="1"/>
</dbReference>
<accession>A0ABS1SQ72</accession>
<dbReference type="InterPro" id="IPR042070">
    <property type="entry name" value="PucR_C-HTH_sf"/>
</dbReference>